<gene>
    <name evidence="2" type="ORF">SAMN05216225_10379</name>
</gene>
<proteinExistence type="predicted"/>
<dbReference type="PANTHER" id="PTHR34818:SF1">
    <property type="entry name" value="PROTEIN BLI-3"/>
    <property type="match status" value="1"/>
</dbReference>
<dbReference type="InterPro" id="IPR011576">
    <property type="entry name" value="Pyridox_Oxase_N"/>
</dbReference>
<dbReference type="RefSeq" id="WP_072891350.1">
    <property type="nucleotide sequence ID" value="NZ_FQVW01000037.1"/>
</dbReference>
<organism evidence="2 3">
    <name type="scientific">Ornithinibacillus halophilus</name>
    <dbReference type="NCBI Taxonomy" id="930117"/>
    <lineage>
        <taxon>Bacteria</taxon>
        <taxon>Bacillati</taxon>
        <taxon>Bacillota</taxon>
        <taxon>Bacilli</taxon>
        <taxon>Bacillales</taxon>
        <taxon>Bacillaceae</taxon>
        <taxon>Ornithinibacillus</taxon>
    </lineage>
</organism>
<dbReference type="PANTHER" id="PTHR34818">
    <property type="entry name" value="PROTEIN BLI-3"/>
    <property type="match status" value="1"/>
</dbReference>
<dbReference type="SUPFAM" id="SSF50475">
    <property type="entry name" value="FMN-binding split barrel"/>
    <property type="match status" value="1"/>
</dbReference>
<dbReference type="Proteomes" id="UP000183988">
    <property type="component" value="Unassembled WGS sequence"/>
</dbReference>
<protein>
    <submittedName>
        <fullName evidence="2">General stress protein 26</fullName>
    </submittedName>
</protein>
<name>A0A1M5KAZ2_9BACI</name>
<feature type="domain" description="Pyridoxamine 5'-phosphate oxidase N-terminal" evidence="1">
    <location>
        <begin position="7"/>
        <end position="127"/>
    </location>
</feature>
<dbReference type="STRING" id="930117.SAMN05216225_10379"/>
<sequence length="141" mass="16312">MSQHARQAVERILESSSVGTMATIKNNRPHTRFMTFFHKDLTLYTATTKETDKVEEIEQNPHTHILIGYDGEGYGDEYIDYHGKVAINDSDELKKQLWTEKMEPWFEGPDDPNYIILEIKPETVRLMTNQVGNEPQEVDLA</sequence>
<keyword evidence="3" id="KW-1185">Reference proteome</keyword>
<dbReference type="Pfam" id="PF01243">
    <property type="entry name" value="PNPOx_N"/>
    <property type="match status" value="1"/>
</dbReference>
<evidence type="ECO:0000313" key="3">
    <source>
        <dbReference type="Proteomes" id="UP000183988"/>
    </source>
</evidence>
<evidence type="ECO:0000313" key="2">
    <source>
        <dbReference type="EMBL" id="SHG49871.1"/>
    </source>
</evidence>
<dbReference type="EMBL" id="FQVW01000037">
    <property type="protein sequence ID" value="SHG49871.1"/>
    <property type="molecule type" value="Genomic_DNA"/>
</dbReference>
<dbReference type="InterPro" id="IPR052917">
    <property type="entry name" value="Stress-Dev_Protein"/>
</dbReference>
<reference evidence="2 3" key="1">
    <citation type="submission" date="2016-11" db="EMBL/GenBank/DDBJ databases">
        <authorList>
            <person name="Jaros S."/>
            <person name="Januszkiewicz K."/>
            <person name="Wedrychowicz H."/>
        </authorList>
    </citation>
    <scope>NUCLEOTIDE SEQUENCE [LARGE SCALE GENOMIC DNA]</scope>
    <source>
        <strain evidence="2 3">IBRC-M 10683</strain>
    </source>
</reference>
<dbReference type="InterPro" id="IPR012349">
    <property type="entry name" value="Split_barrel_FMN-bd"/>
</dbReference>
<evidence type="ECO:0000259" key="1">
    <source>
        <dbReference type="Pfam" id="PF01243"/>
    </source>
</evidence>
<dbReference type="AlphaFoldDB" id="A0A1M5KAZ2"/>
<dbReference type="Gene3D" id="2.30.110.10">
    <property type="entry name" value="Electron Transport, Fmn-binding Protein, Chain A"/>
    <property type="match status" value="1"/>
</dbReference>
<accession>A0A1M5KAZ2</accession>
<dbReference type="OrthoDB" id="5431160at2"/>